<dbReference type="PANTHER" id="PTHR31672">
    <property type="entry name" value="BNACNNG10540D PROTEIN"/>
    <property type="match status" value="1"/>
</dbReference>
<proteinExistence type="predicted"/>
<dbReference type="InterPro" id="IPR001810">
    <property type="entry name" value="F-box_dom"/>
</dbReference>
<evidence type="ECO:0008006" key="5">
    <source>
        <dbReference type="Google" id="ProtNLM"/>
    </source>
</evidence>
<keyword evidence="4" id="KW-1185">Reference proteome</keyword>
<dbReference type="EMBL" id="JASCZI010090762">
    <property type="protein sequence ID" value="MED6146185.1"/>
    <property type="molecule type" value="Genomic_DNA"/>
</dbReference>
<dbReference type="InterPro" id="IPR006527">
    <property type="entry name" value="F-box-assoc_dom_typ1"/>
</dbReference>
<protein>
    <recommendedName>
        <fullName evidence="5">F-box domain-containing protein</fullName>
    </recommendedName>
</protein>
<gene>
    <name evidence="3" type="ORF">PIB30_032223</name>
</gene>
<dbReference type="NCBIfam" id="TIGR01640">
    <property type="entry name" value="F_box_assoc_1"/>
    <property type="match status" value="1"/>
</dbReference>
<evidence type="ECO:0000313" key="3">
    <source>
        <dbReference type="EMBL" id="MED6146185.1"/>
    </source>
</evidence>
<feature type="domain" description="F-box" evidence="1">
    <location>
        <begin position="15"/>
        <end position="54"/>
    </location>
</feature>
<dbReference type="Pfam" id="PF07734">
    <property type="entry name" value="FBA_1"/>
    <property type="match status" value="1"/>
</dbReference>
<dbReference type="InterPro" id="IPR036047">
    <property type="entry name" value="F-box-like_dom_sf"/>
</dbReference>
<feature type="domain" description="F-box associated beta-propeller type 1" evidence="2">
    <location>
        <begin position="114"/>
        <end position="323"/>
    </location>
</feature>
<dbReference type="SUPFAM" id="SSF81383">
    <property type="entry name" value="F-box domain"/>
    <property type="match status" value="1"/>
</dbReference>
<organism evidence="3 4">
    <name type="scientific">Stylosanthes scabra</name>
    <dbReference type="NCBI Taxonomy" id="79078"/>
    <lineage>
        <taxon>Eukaryota</taxon>
        <taxon>Viridiplantae</taxon>
        <taxon>Streptophyta</taxon>
        <taxon>Embryophyta</taxon>
        <taxon>Tracheophyta</taxon>
        <taxon>Spermatophyta</taxon>
        <taxon>Magnoliopsida</taxon>
        <taxon>eudicotyledons</taxon>
        <taxon>Gunneridae</taxon>
        <taxon>Pentapetalae</taxon>
        <taxon>rosids</taxon>
        <taxon>fabids</taxon>
        <taxon>Fabales</taxon>
        <taxon>Fabaceae</taxon>
        <taxon>Papilionoideae</taxon>
        <taxon>50 kb inversion clade</taxon>
        <taxon>dalbergioids sensu lato</taxon>
        <taxon>Dalbergieae</taxon>
        <taxon>Pterocarpus clade</taxon>
        <taxon>Stylosanthes</taxon>
    </lineage>
</organism>
<dbReference type="PANTHER" id="PTHR31672:SF2">
    <property type="entry name" value="F-BOX DOMAIN-CONTAINING PROTEIN"/>
    <property type="match status" value="1"/>
</dbReference>
<name>A0ABU6TCB6_9FABA</name>
<reference evidence="3 4" key="1">
    <citation type="journal article" date="2023" name="Plants (Basel)">
        <title>Bridging the Gap: Combining Genomics and Transcriptomics Approaches to Understand Stylosanthes scabra, an Orphan Legume from the Brazilian Caatinga.</title>
        <authorList>
            <person name="Ferreira-Neto J.R.C."/>
            <person name="da Silva M.D."/>
            <person name="Binneck E."/>
            <person name="de Melo N.F."/>
            <person name="da Silva R.H."/>
            <person name="de Melo A.L.T.M."/>
            <person name="Pandolfi V."/>
            <person name="Bustamante F.O."/>
            <person name="Brasileiro-Vidal A.C."/>
            <person name="Benko-Iseppon A.M."/>
        </authorList>
    </citation>
    <scope>NUCLEOTIDE SEQUENCE [LARGE SCALE GENOMIC DNA]</scope>
    <source>
        <tissue evidence="3">Leaves</tissue>
    </source>
</reference>
<accession>A0ABU6TCB6</accession>
<evidence type="ECO:0000259" key="1">
    <source>
        <dbReference type="Pfam" id="PF00646"/>
    </source>
</evidence>
<evidence type="ECO:0000313" key="4">
    <source>
        <dbReference type="Proteomes" id="UP001341840"/>
    </source>
</evidence>
<dbReference type="InterPro" id="IPR050796">
    <property type="entry name" value="SCF_F-box_component"/>
</dbReference>
<dbReference type="InterPro" id="IPR017451">
    <property type="entry name" value="F-box-assoc_interact_dom"/>
</dbReference>
<dbReference type="Proteomes" id="UP001341840">
    <property type="component" value="Unassembled WGS sequence"/>
</dbReference>
<sequence>MADQEDPNAAPPEWNLPSDVIVEILCRTDLSTIGRCRMLSHHWNEFLTSWEFLHKCYNFNIENQRSICIHLFFPSWNGNRHSIIRVDAKTGCRVYCTLPPQLHNSQNLKIVGIENGIFCFTYDIENERKQIVTWNMLTQTSRQIPLPEYFRNPVMCDHFFALTYILQSTTYCIMHAFKLRLNDRFFFYTVYSSATGAWSQYSLCEANMRRLGSDYLSLNGSFYWLKYTGEDNAAPESLISYSVVDESWNNIAIPTRCRAGPHKLLNYMGNVSIASYPAGEANQYMIVVRSLMERRNGSHRWIAQLKLEGLRRYEQPKFFIDEDLITLTEEAAENENAPRQILLSRIRESEDYLRRHLQCGIWPADIHIQAIAQYSQGSHGNASAVTDLPALHTRNTSTISLIPSKENIDGNLLNTSTNVSGQQDIQRRKRARLSSSNKNAMGCSSQLINPYDIDYQLYPQNTGDRRINISTAADYGSQSLSGLTRHPLAEISAGMPSFFP</sequence>
<evidence type="ECO:0000259" key="2">
    <source>
        <dbReference type="Pfam" id="PF07734"/>
    </source>
</evidence>
<dbReference type="Pfam" id="PF00646">
    <property type="entry name" value="F-box"/>
    <property type="match status" value="1"/>
</dbReference>
<comment type="caution">
    <text evidence="3">The sequence shown here is derived from an EMBL/GenBank/DDBJ whole genome shotgun (WGS) entry which is preliminary data.</text>
</comment>